<dbReference type="InterPro" id="IPR025202">
    <property type="entry name" value="PLD-like_dom"/>
</dbReference>
<evidence type="ECO:0000256" key="2">
    <source>
        <dbReference type="ARBA" id="ARBA00004613"/>
    </source>
</evidence>
<comment type="subcellular location">
    <subcellularLocation>
        <location evidence="2">Secreted</location>
    </subcellularLocation>
</comment>
<dbReference type="SUPFAM" id="SSF56024">
    <property type="entry name" value="Phospholipase D/nuclease"/>
    <property type="match status" value="2"/>
</dbReference>
<dbReference type="Gene3D" id="3.30.870.10">
    <property type="entry name" value="Endonuclease Chain A"/>
    <property type="match status" value="2"/>
</dbReference>
<reference evidence="7" key="1">
    <citation type="submission" date="2021-12" db="EMBL/GenBank/DDBJ databases">
        <authorList>
            <person name="Li Y."/>
        </authorList>
    </citation>
    <scope>NUCLEOTIDE SEQUENCE</scope>
    <source>
        <strain evidence="7">DKSPLA3</strain>
    </source>
</reference>
<feature type="domain" description="PLD phosphodiesterase" evidence="6">
    <location>
        <begin position="409"/>
        <end position="436"/>
    </location>
</feature>
<dbReference type="PANTHER" id="PTHR21248">
    <property type="entry name" value="CARDIOLIPIN SYNTHASE"/>
    <property type="match status" value="1"/>
</dbReference>
<dbReference type="GO" id="GO:0030572">
    <property type="term" value="F:phosphatidyltransferase activity"/>
    <property type="evidence" value="ECO:0007669"/>
    <property type="project" value="UniProtKB-ARBA"/>
</dbReference>
<dbReference type="PROSITE" id="PS50035">
    <property type="entry name" value="PLD"/>
    <property type="match status" value="2"/>
</dbReference>
<dbReference type="GO" id="GO:0005576">
    <property type="term" value="C:extracellular region"/>
    <property type="evidence" value="ECO:0007669"/>
    <property type="project" value="UniProtKB-SubCell"/>
</dbReference>
<comment type="function">
    <text evidence="1">Could be a virulence factor.</text>
</comment>
<accession>A0A9X1T089</accession>
<evidence type="ECO:0000256" key="5">
    <source>
        <dbReference type="ARBA" id="ARBA00029594"/>
    </source>
</evidence>
<organism evidence="7 8">
    <name type="scientific">Rhizobium quercicola</name>
    <dbReference type="NCBI Taxonomy" id="2901226"/>
    <lineage>
        <taxon>Bacteria</taxon>
        <taxon>Pseudomonadati</taxon>
        <taxon>Pseudomonadota</taxon>
        <taxon>Alphaproteobacteria</taxon>
        <taxon>Hyphomicrobiales</taxon>
        <taxon>Rhizobiaceae</taxon>
        <taxon>Rhizobium/Agrobacterium group</taxon>
        <taxon>Rhizobium</taxon>
    </lineage>
</organism>
<sequence>MKWLIISLAILAVLAALGTIYVYGRFGRHLYGQPAKAIEPVAGQTEIDRESVPLLDEKDGQSAVTLVSDNMDAFSVRAISARKAGRSLDLQYYYWRRDLTGRLLAGEVLAAADRGVKVRLLLDDINAGLHDRFCLALDAHENIQVRLFNPSRARNDRFRRGLEMMLRPLRATRRMHNKTWIADGRVVIAGGRNIGDAYFDAAEQANFRDLDMWMLGPIAREAASVFDDYWNSSMVLPIGSLRTPHRHYLPRLRRKLARLARGKGGRHYLGHVEQAAAEPGLFHGRGELRFTGDITIKADPPEKAHLERRQNWLMQELLPHITAAGQSVTIISPYFIPGADGVKELCGLVTRGVDVAILTNSLAATDVAAVHGAYANYRRKLVAGGVALYELKAVQEATETQRISLFGSRGASLHTKAFTIDGKGAFVGSMNFDPRSASLNTEMGVLFTCPSLVADVDAIFALETHPGTSFRLSLEDGKLCWNDEAQHCSRMLDREPDAGFWRRVTAAVIGYLPIESQL</sequence>
<evidence type="ECO:0000313" key="7">
    <source>
        <dbReference type="EMBL" id="MCD7108849.1"/>
    </source>
</evidence>
<feature type="domain" description="PLD phosphodiesterase" evidence="6">
    <location>
        <begin position="171"/>
        <end position="198"/>
    </location>
</feature>
<evidence type="ECO:0000313" key="8">
    <source>
        <dbReference type="Proteomes" id="UP001139089"/>
    </source>
</evidence>
<proteinExistence type="predicted"/>
<dbReference type="CDD" id="cd09111">
    <property type="entry name" value="PLDc_ymdC_like_1"/>
    <property type="match status" value="1"/>
</dbReference>
<dbReference type="AlphaFoldDB" id="A0A9X1T089"/>
<dbReference type="Proteomes" id="UP001139089">
    <property type="component" value="Unassembled WGS sequence"/>
</dbReference>
<dbReference type="PANTHER" id="PTHR21248:SF12">
    <property type="entry name" value="CARDIOLIPIN SYNTHASE C"/>
    <property type="match status" value="1"/>
</dbReference>
<evidence type="ECO:0000259" key="6">
    <source>
        <dbReference type="PROSITE" id="PS50035"/>
    </source>
</evidence>
<evidence type="ECO:0000256" key="1">
    <source>
        <dbReference type="ARBA" id="ARBA00003145"/>
    </source>
</evidence>
<dbReference type="CDD" id="cd09113">
    <property type="entry name" value="PLDc_ymdC_like_2"/>
    <property type="match status" value="1"/>
</dbReference>
<evidence type="ECO:0000256" key="4">
    <source>
        <dbReference type="ARBA" id="ARBA00022525"/>
    </source>
</evidence>
<dbReference type="GO" id="GO:0032049">
    <property type="term" value="P:cardiolipin biosynthetic process"/>
    <property type="evidence" value="ECO:0007669"/>
    <property type="project" value="UniProtKB-ARBA"/>
</dbReference>
<evidence type="ECO:0000256" key="3">
    <source>
        <dbReference type="ARBA" id="ARBA00018392"/>
    </source>
</evidence>
<protein>
    <recommendedName>
        <fullName evidence="3">Phospholipase D</fullName>
    </recommendedName>
    <alternativeName>
        <fullName evidence="5">Choline phosphatase</fullName>
    </alternativeName>
</protein>
<dbReference type="Pfam" id="PF13091">
    <property type="entry name" value="PLDc_2"/>
    <property type="match status" value="2"/>
</dbReference>
<dbReference type="InterPro" id="IPR001736">
    <property type="entry name" value="PLipase_D/transphosphatidylase"/>
</dbReference>
<dbReference type="RefSeq" id="WP_231813136.1">
    <property type="nucleotide sequence ID" value="NZ_JAJOZR010000004.1"/>
</dbReference>
<keyword evidence="8" id="KW-1185">Reference proteome</keyword>
<comment type="caution">
    <text evidence="7">The sequence shown here is derived from an EMBL/GenBank/DDBJ whole genome shotgun (WGS) entry which is preliminary data.</text>
</comment>
<keyword evidence="4" id="KW-0964">Secreted</keyword>
<dbReference type="EMBL" id="JAJOZR010000004">
    <property type="protein sequence ID" value="MCD7108849.1"/>
    <property type="molecule type" value="Genomic_DNA"/>
</dbReference>
<gene>
    <name evidence="7" type="ORF">LRX75_07320</name>
</gene>
<name>A0A9X1T089_9HYPH</name>
<dbReference type="SMART" id="SM00155">
    <property type="entry name" value="PLDc"/>
    <property type="match status" value="2"/>
</dbReference>